<feature type="domain" description="Radical SAM core" evidence="7">
    <location>
        <begin position="3"/>
        <end position="214"/>
    </location>
</feature>
<comment type="cofactor">
    <cofactor evidence="1">
        <name>[4Fe-4S] cluster</name>
        <dbReference type="ChEBI" id="CHEBI:49883"/>
    </cofactor>
</comment>
<keyword evidence="3" id="KW-0949">S-adenosyl-L-methionine</keyword>
<evidence type="ECO:0000313" key="9">
    <source>
        <dbReference type="Proteomes" id="UP000001784"/>
    </source>
</evidence>
<keyword evidence="9" id="KW-1185">Reference proteome</keyword>
<dbReference type="KEGG" id="sfu:Sfum_2394"/>
<keyword evidence="4" id="KW-0479">Metal-binding</keyword>
<evidence type="ECO:0000259" key="7">
    <source>
        <dbReference type="PROSITE" id="PS51918"/>
    </source>
</evidence>
<reference evidence="8 9" key="1">
    <citation type="submission" date="2006-10" db="EMBL/GenBank/DDBJ databases">
        <title>Complete sequence of Syntrophobacter fumaroxidans MPOB.</title>
        <authorList>
            <consortium name="US DOE Joint Genome Institute"/>
            <person name="Copeland A."/>
            <person name="Lucas S."/>
            <person name="Lapidus A."/>
            <person name="Barry K."/>
            <person name="Detter J.C."/>
            <person name="Glavina del Rio T."/>
            <person name="Hammon N."/>
            <person name="Israni S."/>
            <person name="Pitluck S."/>
            <person name="Goltsman E.G."/>
            <person name="Martinez M."/>
            <person name="Schmutz J."/>
            <person name="Larimer F."/>
            <person name="Land M."/>
            <person name="Hauser L."/>
            <person name="Kyrpides N."/>
            <person name="Kim E."/>
            <person name="Boone D.R."/>
            <person name="Brockman F."/>
            <person name="Culley D."/>
            <person name="Ferry J."/>
            <person name="Gunsalus R."/>
            <person name="McInerney M.J."/>
            <person name="Morrison M."/>
            <person name="Plugge C."/>
            <person name="Rohlin L."/>
            <person name="Scholten J."/>
            <person name="Sieber J."/>
            <person name="Stams A.J.M."/>
            <person name="Worm P."/>
            <person name="Henstra A.M."/>
            <person name="Richardson P."/>
        </authorList>
    </citation>
    <scope>NUCLEOTIDE SEQUENCE [LARGE SCALE GENOMIC DNA]</scope>
    <source>
        <strain evidence="9">DSM 10017 / MPOB</strain>
    </source>
</reference>
<proteinExistence type="predicted"/>
<evidence type="ECO:0000256" key="4">
    <source>
        <dbReference type="ARBA" id="ARBA00022723"/>
    </source>
</evidence>
<accession>A0LKX3</accession>
<dbReference type="RefSeq" id="WP_011699243.1">
    <property type="nucleotide sequence ID" value="NC_008554.1"/>
</dbReference>
<sequence length="333" mass="37760">MDEIGRRLHITRLQSGGLITNYYCSSRCAHCLYACSPHWEKRYINDETARMNLKKIVSLGCREIHVGGGEPLLDPRGLAAVLRIAAEEGVYVEYVETNSSWYRDHESAVEILTELKKNGLSTLLVSISPFHNEHIPFARVKGTIEACRSAGVSAFPWTADFYREIDALDDRIPHSIDEYARRFGADYLKMIPSRYWIHMGGRALKTFEDILGKREVGYLLSRNPRGCSELHDTSHFHLDLFGNYIPGLCSGLAIHRDDLGTELSPEDYPILTTLYASGIRGLLEIAEKRYGFSPGPGYLSKCHLCLEIRRCLVTGKHIESRELQPEGFYFNLD</sequence>
<name>A0LKX3_SYNFM</name>
<evidence type="ECO:0000256" key="5">
    <source>
        <dbReference type="ARBA" id="ARBA00023004"/>
    </source>
</evidence>
<organism evidence="8 9">
    <name type="scientific">Syntrophobacter fumaroxidans (strain DSM 10017 / MPOB)</name>
    <dbReference type="NCBI Taxonomy" id="335543"/>
    <lineage>
        <taxon>Bacteria</taxon>
        <taxon>Pseudomonadati</taxon>
        <taxon>Thermodesulfobacteriota</taxon>
        <taxon>Syntrophobacteria</taxon>
        <taxon>Syntrophobacterales</taxon>
        <taxon>Syntrophobacteraceae</taxon>
        <taxon>Syntrophobacter</taxon>
    </lineage>
</organism>
<evidence type="ECO:0000256" key="2">
    <source>
        <dbReference type="ARBA" id="ARBA00022485"/>
    </source>
</evidence>
<protein>
    <submittedName>
        <fullName evidence="8">Radical SAM domain protein</fullName>
    </submittedName>
</protein>
<evidence type="ECO:0000256" key="3">
    <source>
        <dbReference type="ARBA" id="ARBA00022691"/>
    </source>
</evidence>
<keyword evidence="2" id="KW-0004">4Fe-4S</keyword>
<evidence type="ECO:0000256" key="1">
    <source>
        <dbReference type="ARBA" id="ARBA00001966"/>
    </source>
</evidence>
<dbReference type="PANTHER" id="PTHR43787:SF10">
    <property type="entry name" value="COFACTOR MODIFYING PROTEIN"/>
    <property type="match status" value="1"/>
</dbReference>
<dbReference type="GO" id="GO:0003824">
    <property type="term" value="F:catalytic activity"/>
    <property type="evidence" value="ECO:0007669"/>
    <property type="project" value="InterPro"/>
</dbReference>
<dbReference type="PANTHER" id="PTHR43787">
    <property type="entry name" value="FEMO COFACTOR BIOSYNTHESIS PROTEIN NIFB-RELATED"/>
    <property type="match status" value="1"/>
</dbReference>
<dbReference type="Proteomes" id="UP000001784">
    <property type="component" value="Chromosome"/>
</dbReference>
<dbReference type="Gene3D" id="3.20.20.70">
    <property type="entry name" value="Aldolase class I"/>
    <property type="match status" value="1"/>
</dbReference>
<dbReference type="Pfam" id="PF04055">
    <property type="entry name" value="Radical_SAM"/>
    <property type="match status" value="1"/>
</dbReference>
<evidence type="ECO:0000313" key="8">
    <source>
        <dbReference type="EMBL" id="ABK18075.1"/>
    </source>
</evidence>
<dbReference type="GO" id="GO:0051539">
    <property type="term" value="F:4 iron, 4 sulfur cluster binding"/>
    <property type="evidence" value="ECO:0007669"/>
    <property type="project" value="UniProtKB-KW"/>
</dbReference>
<dbReference type="GO" id="GO:0046872">
    <property type="term" value="F:metal ion binding"/>
    <property type="evidence" value="ECO:0007669"/>
    <property type="project" value="UniProtKB-KW"/>
</dbReference>
<dbReference type="CDD" id="cd01335">
    <property type="entry name" value="Radical_SAM"/>
    <property type="match status" value="1"/>
</dbReference>
<dbReference type="SFLD" id="SFLDS00029">
    <property type="entry name" value="Radical_SAM"/>
    <property type="match status" value="1"/>
</dbReference>
<dbReference type="InterPro" id="IPR013785">
    <property type="entry name" value="Aldolase_TIM"/>
</dbReference>
<evidence type="ECO:0000256" key="6">
    <source>
        <dbReference type="ARBA" id="ARBA00023014"/>
    </source>
</evidence>
<dbReference type="SUPFAM" id="SSF102114">
    <property type="entry name" value="Radical SAM enzymes"/>
    <property type="match status" value="1"/>
</dbReference>
<dbReference type="eggNOG" id="COG0535">
    <property type="taxonomic scope" value="Bacteria"/>
</dbReference>
<dbReference type="STRING" id="335543.Sfum_2394"/>
<dbReference type="HOGENOM" id="CLU_815679_0_0_7"/>
<dbReference type="AlphaFoldDB" id="A0LKX3"/>
<dbReference type="EMBL" id="CP000478">
    <property type="protein sequence ID" value="ABK18075.1"/>
    <property type="molecule type" value="Genomic_DNA"/>
</dbReference>
<keyword evidence="5" id="KW-0408">Iron</keyword>
<gene>
    <name evidence="8" type="ordered locus">Sfum_2394</name>
</gene>
<dbReference type="OrthoDB" id="9782387at2"/>
<dbReference type="PROSITE" id="PS51918">
    <property type="entry name" value="RADICAL_SAM"/>
    <property type="match status" value="1"/>
</dbReference>
<dbReference type="InterPro" id="IPR007197">
    <property type="entry name" value="rSAM"/>
</dbReference>
<dbReference type="InParanoid" id="A0LKX3"/>
<dbReference type="InterPro" id="IPR058240">
    <property type="entry name" value="rSAM_sf"/>
</dbReference>
<keyword evidence="6" id="KW-0411">Iron-sulfur</keyword>